<feature type="domain" description="Multidrug resistance protein MdtA-like beta-barrel" evidence="6">
    <location>
        <begin position="207"/>
        <end position="291"/>
    </location>
</feature>
<evidence type="ECO:0000256" key="2">
    <source>
        <dbReference type="ARBA" id="ARBA00009477"/>
    </source>
</evidence>
<reference evidence="8 9" key="1">
    <citation type="submission" date="2013-05" db="EMBL/GenBank/DDBJ databases">
        <title>Genome assembly of Chondromyces apiculatus DSM 436.</title>
        <authorList>
            <person name="Sharma G."/>
            <person name="Khatri I."/>
            <person name="Kaur C."/>
            <person name="Mayilraj S."/>
            <person name="Subramanian S."/>
        </authorList>
    </citation>
    <scope>NUCLEOTIDE SEQUENCE [LARGE SCALE GENOMIC DNA]</scope>
    <source>
        <strain evidence="8 9">DSM 436</strain>
    </source>
</reference>
<evidence type="ECO:0000259" key="5">
    <source>
        <dbReference type="Pfam" id="PF25917"/>
    </source>
</evidence>
<feature type="domain" description="Multidrug resistance protein MdtA-like barrel-sandwich hybrid" evidence="5">
    <location>
        <begin position="59"/>
        <end position="202"/>
    </location>
</feature>
<evidence type="ECO:0000259" key="6">
    <source>
        <dbReference type="Pfam" id="PF25944"/>
    </source>
</evidence>
<organism evidence="8 9">
    <name type="scientific">Chondromyces apiculatus DSM 436</name>
    <dbReference type="NCBI Taxonomy" id="1192034"/>
    <lineage>
        <taxon>Bacteria</taxon>
        <taxon>Pseudomonadati</taxon>
        <taxon>Myxococcota</taxon>
        <taxon>Polyangia</taxon>
        <taxon>Polyangiales</taxon>
        <taxon>Polyangiaceae</taxon>
        <taxon>Chondromyces</taxon>
    </lineage>
</organism>
<gene>
    <name evidence="8" type="ORF">CAP_3166</name>
</gene>
<dbReference type="SUPFAM" id="SSF111369">
    <property type="entry name" value="HlyD-like secretion proteins"/>
    <property type="match status" value="1"/>
</dbReference>
<evidence type="ECO:0000313" key="9">
    <source>
        <dbReference type="Proteomes" id="UP000019678"/>
    </source>
</evidence>
<dbReference type="RefSeq" id="WP_044241674.1">
    <property type="nucleotide sequence ID" value="NZ_ASRX01000022.1"/>
</dbReference>
<dbReference type="Gene3D" id="2.40.420.20">
    <property type="match status" value="1"/>
</dbReference>
<feature type="domain" description="Multidrug resistance protein MdtA-like C-terminal permuted SH3" evidence="7">
    <location>
        <begin position="297"/>
        <end position="358"/>
    </location>
</feature>
<dbReference type="STRING" id="1192034.CAP_3166"/>
<comment type="similarity">
    <text evidence="2">Belongs to the membrane fusion protein (MFP) (TC 8.A.1) family.</text>
</comment>
<dbReference type="Pfam" id="PF25917">
    <property type="entry name" value="BSH_RND"/>
    <property type="match status" value="1"/>
</dbReference>
<keyword evidence="9" id="KW-1185">Reference proteome</keyword>
<dbReference type="PANTHER" id="PTHR30158">
    <property type="entry name" value="ACRA/E-RELATED COMPONENT OF DRUG EFFLUX TRANSPORTER"/>
    <property type="match status" value="1"/>
</dbReference>
<feature type="signal peptide" evidence="3">
    <location>
        <begin position="1"/>
        <end position="24"/>
    </location>
</feature>
<dbReference type="FunFam" id="2.40.420.20:FF:000001">
    <property type="entry name" value="Efflux RND transporter periplasmic adaptor subunit"/>
    <property type="match status" value="1"/>
</dbReference>
<feature type="domain" description="Multidrug resistance protein MdtA-like alpha-helical hairpin" evidence="4">
    <location>
        <begin position="101"/>
        <end position="169"/>
    </location>
</feature>
<evidence type="ECO:0000259" key="4">
    <source>
        <dbReference type="Pfam" id="PF25876"/>
    </source>
</evidence>
<dbReference type="GO" id="GO:0022857">
    <property type="term" value="F:transmembrane transporter activity"/>
    <property type="evidence" value="ECO:0007669"/>
    <property type="project" value="InterPro"/>
</dbReference>
<dbReference type="InterPro" id="IPR006143">
    <property type="entry name" value="RND_pump_MFP"/>
</dbReference>
<dbReference type="AlphaFoldDB" id="A0A017T8P3"/>
<dbReference type="InterPro" id="IPR058625">
    <property type="entry name" value="MdtA-like_BSH"/>
</dbReference>
<accession>A0A017T8P3</accession>
<dbReference type="Gene3D" id="2.40.30.170">
    <property type="match status" value="1"/>
</dbReference>
<dbReference type="GO" id="GO:0005886">
    <property type="term" value="C:plasma membrane"/>
    <property type="evidence" value="ECO:0007669"/>
    <property type="project" value="UniProtKB-SubCell"/>
</dbReference>
<dbReference type="InterPro" id="IPR058627">
    <property type="entry name" value="MdtA-like_C"/>
</dbReference>
<evidence type="ECO:0000256" key="3">
    <source>
        <dbReference type="SAM" id="SignalP"/>
    </source>
</evidence>
<dbReference type="Gene3D" id="1.10.287.470">
    <property type="entry name" value="Helix hairpin bin"/>
    <property type="match status" value="1"/>
</dbReference>
<evidence type="ECO:0000256" key="1">
    <source>
        <dbReference type="ARBA" id="ARBA00004196"/>
    </source>
</evidence>
<dbReference type="eggNOG" id="COG0845">
    <property type="taxonomic scope" value="Bacteria"/>
</dbReference>
<evidence type="ECO:0000259" key="7">
    <source>
        <dbReference type="Pfam" id="PF25967"/>
    </source>
</evidence>
<proteinExistence type="inferred from homology"/>
<dbReference type="PROSITE" id="PS51257">
    <property type="entry name" value="PROKAR_LIPOPROTEIN"/>
    <property type="match status" value="1"/>
</dbReference>
<comment type="subcellular location">
    <subcellularLocation>
        <location evidence="1">Cell envelope</location>
    </subcellularLocation>
</comment>
<dbReference type="Pfam" id="PF25967">
    <property type="entry name" value="RND-MFP_C"/>
    <property type="match status" value="1"/>
</dbReference>
<dbReference type="PANTHER" id="PTHR30158:SF3">
    <property type="entry name" value="MULTIDRUG EFFLUX PUMP SUBUNIT ACRA-RELATED"/>
    <property type="match status" value="1"/>
</dbReference>
<dbReference type="Pfam" id="PF25944">
    <property type="entry name" value="Beta-barrel_RND"/>
    <property type="match status" value="1"/>
</dbReference>
<protein>
    <submittedName>
        <fullName evidence="8">RND efflux system, membrane fusion protein CmeA</fullName>
    </submittedName>
</protein>
<sequence>MQERAPLGLTLAASLLLSSACARAPEPPPPPPPEVGVVDVTPEHVVLHEELPGRVAPLRIAQVRARVAGVVLKRSFTEGSEVQQGQTLFLIDPAAFKADVDGARATLERGQATLIQAEAKQKRAAGLLGENLVSRELYESSLAEEAIARAEVSQARAALARARLSLGYASVTAPIAGRIGAELVTEGALVGQNDPTLLAVIQQIDSVYVDIKQPASQVMRLRNAVPEGTRQGEPAAALLLDDGSEYPTKGKLLFSDINVDPGTGEVTLRAVFPNPDRALLPGMFVRVKLDTRVHPTALMVPQQAVTRDSAGGATVFVVEPEGKVAIRPIRPGGVERDRYLVEEGLKAGDRVVVDGQQKVAPGAMVRAVPWSPAGAQPAKG</sequence>
<comment type="caution">
    <text evidence="8">The sequence shown here is derived from an EMBL/GenBank/DDBJ whole genome shotgun (WGS) entry which is preliminary data.</text>
</comment>
<dbReference type="Proteomes" id="UP000019678">
    <property type="component" value="Unassembled WGS sequence"/>
</dbReference>
<dbReference type="OrthoDB" id="9772050at2"/>
<dbReference type="Gene3D" id="2.40.50.100">
    <property type="match status" value="1"/>
</dbReference>
<feature type="chain" id="PRO_5001500324" evidence="3">
    <location>
        <begin position="25"/>
        <end position="380"/>
    </location>
</feature>
<dbReference type="NCBIfam" id="TIGR01730">
    <property type="entry name" value="RND_mfp"/>
    <property type="match status" value="1"/>
</dbReference>
<dbReference type="GO" id="GO:0046677">
    <property type="term" value="P:response to antibiotic"/>
    <property type="evidence" value="ECO:0007669"/>
    <property type="project" value="TreeGrafter"/>
</dbReference>
<name>A0A017T8P3_9BACT</name>
<keyword evidence="3" id="KW-0732">Signal</keyword>
<dbReference type="InterPro" id="IPR058624">
    <property type="entry name" value="MdtA-like_HH"/>
</dbReference>
<evidence type="ECO:0000313" key="8">
    <source>
        <dbReference type="EMBL" id="EYF05618.1"/>
    </source>
</evidence>
<dbReference type="InterPro" id="IPR058626">
    <property type="entry name" value="MdtA-like_b-barrel"/>
</dbReference>
<dbReference type="EMBL" id="ASRX01000022">
    <property type="protein sequence ID" value="EYF05618.1"/>
    <property type="molecule type" value="Genomic_DNA"/>
</dbReference>
<dbReference type="Pfam" id="PF25876">
    <property type="entry name" value="HH_MFP_RND"/>
    <property type="match status" value="1"/>
</dbReference>